<dbReference type="InterPro" id="IPR017972">
    <property type="entry name" value="Cyt_P450_CS"/>
</dbReference>
<dbReference type="PRINTS" id="PR00359">
    <property type="entry name" value="BP450"/>
</dbReference>
<dbReference type="Gene3D" id="1.10.630.10">
    <property type="entry name" value="Cytochrome P450"/>
    <property type="match status" value="1"/>
</dbReference>
<dbReference type="InterPro" id="IPR002397">
    <property type="entry name" value="Cyt_P450_B"/>
</dbReference>
<keyword evidence="6" id="KW-0503">Monooxygenase</keyword>
<evidence type="ECO:0000256" key="5">
    <source>
        <dbReference type="ARBA" id="ARBA00023004"/>
    </source>
</evidence>
<keyword evidence="2" id="KW-0349">Heme</keyword>
<evidence type="ECO:0000256" key="2">
    <source>
        <dbReference type="ARBA" id="ARBA00022617"/>
    </source>
</evidence>
<organism evidence="7">
    <name type="scientific">freshwater metagenome</name>
    <dbReference type="NCBI Taxonomy" id="449393"/>
    <lineage>
        <taxon>unclassified sequences</taxon>
        <taxon>metagenomes</taxon>
        <taxon>ecological metagenomes</taxon>
    </lineage>
</organism>
<keyword evidence="4" id="KW-0560">Oxidoreductase</keyword>
<dbReference type="PROSITE" id="PS00086">
    <property type="entry name" value="CYTOCHROME_P450"/>
    <property type="match status" value="1"/>
</dbReference>
<keyword evidence="3" id="KW-0479">Metal-binding</keyword>
<comment type="similarity">
    <text evidence="1">Belongs to the cytochrome P450 family.</text>
</comment>
<evidence type="ECO:0000256" key="4">
    <source>
        <dbReference type="ARBA" id="ARBA00023002"/>
    </source>
</evidence>
<name>A0A6J6E0F5_9ZZZZ</name>
<dbReference type="GO" id="GO:0005506">
    <property type="term" value="F:iron ion binding"/>
    <property type="evidence" value="ECO:0007669"/>
    <property type="project" value="InterPro"/>
</dbReference>
<protein>
    <submittedName>
        <fullName evidence="7">Unannotated protein</fullName>
    </submittedName>
</protein>
<reference evidence="7" key="1">
    <citation type="submission" date="2020-05" db="EMBL/GenBank/DDBJ databases">
        <authorList>
            <person name="Chiriac C."/>
            <person name="Salcher M."/>
            <person name="Ghai R."/>
            <person name="Kavagutti S V."/>
        </authorList>
    </citation>
    <scope>NUCLEOTIDE SEQUENCE</scope>
</reference>
<evidence type="ECO:0000256" key="3">
    <source>
        <dbReference type="ARBA" id="ARBA00022723"/>
    </source>
</evidence>
<evidence type="ECO:0000256" key="1">
    <source>
        <dbReference type="ARBA" id="ARBA00010617"/>
    </source>
</evidence>
<dbReference type="GO" id="GO:0004497">
    <property type="term" value="F:monooxygenase activity"/>
    <property type="evidence" value="ECO:0007669"/>
    <property type="project" value="UniProtKB-KW"/>
</dbReference>
<dbReference type="AlphaFoldDB" id="A0A6J6E0F5"/>
<gene>
    <name evidence="7" type="ORF">UFOPK1493_02316</name>
</gene>
<dbReference type="Pfam" id="PF00067">
    <property type="entry name" value="p450"/>
    <property type="match status" value="1"/>
</dbReference>
<dbReference type="InterPro" id="IPR001128">
    <property type="entry name" value="Cyt_P450"/>
</dbReference>
<dbReference type="PANTHER" id="PTHR46696">
    <property type="entry name" value="P450, PUTATIVE (EUROFUNG)-RELATED"/>
    <property type="match status" value="1"/>
</dbReference>
<accession>A0A6J6E0F5</accession>
<dbReference type="SUPFAM" id="SSF48264">
    <property type="entry name" value="Cytochrome P450"/>
    <property type="match status" value="1"/>
</dbReference>
<dbReference type="EMBL" id="CAEZSR010000091">
    <property type="protein sequence ID" value="CAB4569861.1"/>
    <property type="molecule type" value="Genomic_DNA"/>
</dbReference>
<evidence type="ECO:0000313" key="7">
    <source>
        <dbReference type="EMBL" id="CAB4569861.1"/>
    </source>
</evidence>
<dbReference type="GO" id="GO:0020037">
    <property type="term" value="F:heme binding"/>
    <property type="evidence" value="ECO:0007669"/>
    <property type="project" value="InterPro"/>
</dbReference>
<dbReference type="FunFam" id="1.10.630.10:FF:000018">
    <property type="entry name" value="Cytochrome P450 monooxygenase"/>
    <property type="match status" value="1"/>
</dbReference>
<evidence type="ECO:0000256" key="6">
    <source>
        <dbReference type="ARBA" id="ARBA00023033"/>
    </source>
</evidence>
<dbReference type="InterPro" id="IPR036396">
    <property type="entry name" value="Cyt_P450_sf"/>
</dbReference>
<dbReference type="PRINTS" id="PR00385">
    <property type="entry name" value="P450"/>
</dbReference>
<proteinExistence type="inferred from homology"/>
<dbReference type="PANTHER" id="PTHR46696:SF1">
    <property type="entry name" value="CYTOCHROME P450 YJIB-RELATED"/>
    <property type="match status" value="1"/>
</dbReference>
<keyword evidence="5" id="KW-0408">Iron</keyword>
<dbReference type="GO" id="GO:0016705">
    <property type="term" value="F:oxidoreductase activity, acting on paired donors, with incorporation or reduction of molecular oxygen"/>
    <property type="evidence" value="ECO:0007669"/>
    <property type="project" value="InterPro"/>
</dbReference>
<sequence>MSHVTDETSAVDDDGRDTPMPLDGVNFFDPAINDCPFHALRTLRDEAPVWFDPRLRGYVITRHEDVRTLLVDTERFVSGSRRSMRPEIQALYEAKGWVPGRTLAGRDEPEHRQMRNLFDHAFRPKRIAELEPAIQRLAHDLIDDVAEAGSCDAVRQFAVPLPLIVIGLQMGANQDDIWRIKAWTDAWVQRLGLMQTPEEVVWSTEMEIEAQHYFQPIFERLRRQPDDTLLSDLVNTVIPEWGRTLTDEELHAEMMADTFVGGSETTTNALSGGIRLLIEHPEQWDRLKSDPERFLPVMVEEAVRLEAPVQRLMRTTAVDVELHGVTIPAGSLVIVGYSAANRDERAIERPAVFDLERTDSRKHLGFGFGIHHCLGAPLARRELYAGFQAVVERFDEMWFLPETDLTIAPNYFLRALKELRIGFRLAA</sequence>